<dbReference type="EMBL" id="JACHWP010000021">
    <property type="protein sequence ID" value="MBB3024006.1"/>
    <property type="molecule type" value="Genomic_DNA"/>
</dbReference>
<sequence length="313" mass="33959">MTTKVLIPDSIDLDLPDDDRWQFITTKTDEPIPEEHLDAEVYVQWMQPQNLVEDAAKRLTDVKLVQTFMAGVDAVKKAGFSDDVILTNGVHLHDATVSEHTIALTLYLLRRLDESVRQQEKKNWSRELGEGQPLHPEDRVTTLIGANVLVWGFGQISQHLAPIMKALGANVTGVASTAGERAGFPVIATEDVHDHLADTDVLISVLPANDSTKDLLNADVFAALPKRAVVVNVGRGHALNENDLLRALESGEIVGAAIDVTKQMPLPAESPLWDAPNLLITPHAAGGRPVGAEDRLLANLEALDGNGDFVGKR</sequence>
<evidence type="ECO:0000256" key="1">
    <source>
        <dbReference type="ARBA" id="ARBA00023002"/>
    </source>
</evidence>
<dbReference type="InterPro" id="IPR036291">
    <property type="entry name" value="NAD(P)-bd_dom_sf"/>
</dbReference>
<evidence type="ECO:0000313" key="5">
    <source>
        <dbReference type="Proteomes" id="UP000568050"/>
    </source>
</evidence>
<dbReference type="Gene3D" id="3.40.50.720">
    <property type="entry name" value="NAD(P)-binding Rossmann-like Domain"/>
    <property type="match status" value="2"/>
</dbReference>
<organism evidence="4 5">
    <name type="scientific">Helcobacillus massiliensis</name>
    <dbReference type="NCBI Taxonomy" id="521392"/>
    <lineage>
        <taxon>Bacteria</taxon>
        <taxon>Bacillati</taxon>
        <taxon>Actinomycetota</taxon>
        <taxon>Actinomycetes</taxon>
        <taxon>Micrococcales</taxon>
        <taxon>Dermabacteraceae</taxon>
        <taxon>Helcobacillus</taxon>
    </lineage>
</organism>
<evidence type="ECO:0000259" key="3">
    <source>
        <dbReference type="Pfam" id="PF02826"/>
    </source>
</evidence>
<keyword evidence="1" id="KW-0560">Oxidoreductase</keyword>
<dbReference type="InterPro" id="IPR006140">
    <property type="entry name" value="D-isomer_DH_NAD-bd"/>
</dbReference>
<gene>
    <name evidence="4" type="ORF">FHX50_002313</name>
</gene>
<dbReference type="SUPFAM" id="SSF51735">
    <property type="entry name" value="NAD(P)-binding Rossmann-fold domains"/>
    <property type="match status" value="1"/>
</dbReference>
<dbReference type="PANTHER" id="PTHR43333:SF1">
    <property type="entry name" value="D-ISOMER SPECIFIC 2-HYDROXYACID DEHYDROGENASE NAD-BINDING DOMAIN-CONTAINING PROTEIN"/>
    <property type="match status" value="1"/>
</dbReference>
<dbReference type="PANTHER" id="PTHR43333">
    <property type="entry name" value="2-HACID_DH_C DOMAIN-CONTAINING PROTEIN"/>
    <property type="match status" value="1"/>
</dbReference>
<evidence type="ECO:0000313" key="4">
    <source>
        <dbReference type="EMBL" id="MBB3024006.1"/>
    </source>
</evidence>
<dbReference type="Proteomes" id="UP000568050">
    <property type="component" value="Unassembled WGS sequence"/>
</dbReference>
<name>A0A839R3A3_9MICO</name>
<protein>
    <submittedName>
        <fullName evidence="4">Phosphoglycerate dehydrogenase-like enzyme</fullName>
    </submittedName>
</protein>
<accession>A0A839R3A3</accession>
<comment type="caution">
    <text evidence="4">The sequence shown here is derived from an EMBL/GenBank/DDBJ whole genome shotgun (WGS) entry which is preliminary data.</text>
</comment>
<proteinExistence type="predicted"/>
<keyword evidence="2" id="KW-0520">NAD</keyword>
<dbReference type="AlphaFoldDB" id="A0A839R3A3"/>
<dbReference type="Pfam" id="PF02826">
    <property type="entry name" value="2-Hacid_dh_C"/>
    <property type="match status" value="1"/>
</dbReference>
<keyword evidence="5" id="KW-1185">Reference proteome</keyword>
<dbReference type="GO" id="GO:0051287">
    <property type="term" value="F:NAD binding"/>
    <property type="evidence" value="ECO:0007669"/>
    <property type="project" value="InterPro"/>
</dbReference>
<dbReference type="SUPFAM" id="SSF52283">
    <property type="entry name" value="Formate/glycerate dehydrogenase catalytic domain-like"/>
    <property type="match status" value="1"/>
</dbReference>
<dbReference type="RefSeq" id="WP_183377289.1">
    <property type="nucleotide sequence ID" value="NZ_CBCSFZ010000012.1"/>
</dbReference>
<reference evidence="4 5" key="1">
    <citation type="submission" date="2020-08" db="EMBL/GenBank/DDBJ databases">
        <title>Sequencing the genomes of 1000 actinobacteria strains.</title>
        <authorList>
            <person name="Klenk H.-P."/>
        </authorList>
    </citation>
    <scope>NUCLEOTIDE SEQUENCE [LARGE SCALE GENOMIC DNA]</scope>
    <source>
        <strain evidence="4 5">DSM 23040</strain>
    </source>
</reference>
<feature type="domain" description="D-isomer specific 2-hydroxyacid dehydrogenase NAD-binding" evidence="3">
    <location>
        <begin position="102"/>
        <end position="285"/>
    </location>
</feature>
<dbReference type="GO" id="GO:0016491">
    <property type="term" value="F:oxidoreductase activity"/>
    <property type="evidence" value="ECO:0007669"/>
    <property type="project" value="UniProtKB-KW"/>
</dbReference>
<evidence type="ECO:0000256" key="2">
    <source>
        <dbReference type="ARBA" id="ARBA00023027"/>
    </source>
</evidence>